<accession>A0A5U6VMA4</accession>
<evidence type="ECO:0000256" key="3">
    <source>
        <dbReference type="ARBA" id="ARBA00022801"/>
    </source>
</evidence>
<proteinExistence type="predicted"/>
<protein>
    <submittedName>
        <fullName evidence="8">Major capsid protein</fullName>
    </submittedName>
</protein>
<dbReference type="GO" id="GO:0006508">
    <property type="term" value="P:proteolysis"/>
    <property type="evidence" value="ECO:0007669"/>
    <property type="project" value="UniProtKB-KW"/>
</dbReference>
<organism evidence="8">
    <name type="scientific">Salmonella enterica</name>
    <name type="common">Salmonella choleraesuis</name>
    <dbReference type="NCBI Taxonomy" id="28901"/>
    <lineage>
        <taxon>Bacteria</taxon>
        <taxon>Pseudomonadati</taxon>
        <taxon>Pseudomonadota</taxon>
        <taxon>Gammaproteobacteria</taxon>
        <taxon>Enterobacterales</taxon>
        <taxon>Enterobacteriaceae</taxon>
        <taxon>Salmonella</taxon>
    </lineage>
</organism>
<keyword evidence="4" id="KW-0175">Coiled coil</keyword>
<dbReference type="Pfam" id="PF04586">
    <property type="entry name" value="Peptidase_S78"/>
    <property type="match status" value="1"/>
</dbReference>
<evidence type="ECO:0000256" key="2">
    <source>
        <dbReference type="ARBA" id="ARBA00022670"/>
    </source>
</evidence>
<comment type="caution">
    <text evidence="8">The sequence shown here is derived from an EMBL/GenBank/DDBJ whole genome shotgun (WGS) entry which is preliminary data.</text>
</comment>
<feature type="coiled-coil region" evidence="4">
    <location>
        <begin position="232"/>
        <end position="279"/>
    </location>
</feature>
<evidence type="ECO:0000313" key="8">
    <source>
        <dbReference type="EMBL" id="EBR1083117.1"/>
    </source>
</evidence>
<evidence type="ECO:0000259" key="5">
    <source>
        <dbReference type="Pfam" id="PF04586"/>
    </source>
</evidence>
<dbReference type="EMBL" id="AAGRCR010000001">
    <property type="protein sequence ID" value="EBR0895152.1"/>
    <property type="molecule type" value="Genomic_DNA"/>
</dbReference>
<dbReference type="Gene3D" id="3.30.2400.10">
    <property type="entry name" value="Major capsid protein gp5"/>
    <property type="match status" value="1"/>
</dbReference>
<evidence type="ECO:0000313" key="7">
    <source>
        <dbReference type="EMBL" id="EBR0895152.1"/>
    </source>
</evidence>
<evidence type="ECO:0000256" key="1">
    <source>
        <dbReference type="ARBA" id="ARBA00022612"/>
    </source>
</evidence>
<dbReference type="AlphaFoldDB" id="A0A5U6VMA4"/>
<sequence>MSKEAKPKLIKPQTREINVTQISNAIDDSTRTVEIAFMSEEPVVRDIDGTLYNEIILTTPDNVDLSRLNNGGALLYNHNMDWLIGVVENARIDEDRVGRALVRFSTGTFADQKYKQVQEAVLTKISFGYNILDYYFEGNNLIVTRVQPYEISFVSVPADDSVGVGRSLNTEENNAYKDYLKMDEKDIQEVQEPVEQEAVLEPVEETVEAETETKAEESVEEIVVPEVEVEVELEVERQLQEAKDALKVAQRTIEVESELEEVRKQLQAIEDAKAEQLNKERIREIESIAKVFEVDPSEAINTNVSVEDFKRGIETQKEKSNKNLNVKDDNKMKQKRTIDALVEFAKGDHNALNDLEMGSRGYAIAEGEFALARANTTTVTAAGAIQTEYSDDFIRPLLAESILGRLGLEVLTGMNNREFTIPRLTSLDDKASFKFYNEGEAIAETVANFDNVVLKPRLFAGAIPVTKSLMLSSPDIGTWVQRALLENVANSLEKEVIAEVEATATKMETAASGTLSDADIEAALQKLLEANIRSRECVAIVSPQMYARLRQTAFLSNVAGVALAQGMRFSDSQWLCEEMPLIVSTFVADDTILMGNFSFVTIANWIGSTLDVDTTTYRSSLTTVFRNYHYLDIVQKHPESVIQLKVKA</sequence>
<keyword evidence="3" id="KW-0378">Hydrolase</keyword>
<dbReference type="SUPFAM" id="SSF56563">
    <property type="entry name" value="Major capsid protein gp5"/>
    <property type="match status" value="1"/>
</dbReference>
<feature type="domain" description="Prohead serine protease" evidence="5">
    <location>
        <begin position="72"/>
        <end position="164"/>
    </location>
</feature>
<dbReference type="EMBL" id="AACURD010000018">
    <property type="protein sequence ID" value="EAM3608468.1"/>
    <property type="molecule type" value="Genomic_DNA"/>
</dbReference>
<evidence type="ECO:0000256" key="4">
    <source>
        <dbReference type="SAM" id="Coils"/>
    </source>
</evidence>
<gene>
    <name evidence="7" type="ORF">BRP53_00315</name>
    <name evidence="8" type="ORF">BRP54_14900</name>
    <name evidence="6" type="ORF">D6137_20490</name>
</gene>
<dbReference type="EMBL" id="AAGREK010000023">
    <property type="protein sequence ID" value="EBR1083117.1"/>
    <property type="molecule type" value="Genomic_DNA"/>
</dbReference>
<evidence type="ECO:0000313" key="6">
    <source>
        <dbReference type="EMBL" id="EAM3608468.1"/>
    </source>
</evidence>
<dbReference type="InterPro" id="IPR054613">
    <property type="entry name" value="Peptidase_S78_dom"/>
</dbReference>
<keyword evidence="2" id="KW-0645">Protease</keyword>
<keyword evidence="1" id="KW-1188">Viral release from host cell</keyword>
<reference evidence="8" key="1">
    <citation type="submission" date="2018-07" db="EMBL/GenBank/DDBJ databases">
        <authorList>
            <consortium name="GenomeTrakr network: Whole genome sequencing for foodborne pathogen traceback"/>
        </authorList>
    </citation>
    <scope>NUCLEOTIDE SEQUENCE</scope>
    <source>
        <strain evidence="8">CFSAN056619</strain>
        <strain evidence="7">CFSAN056620</strain>
    </source>
</reference>
<name>A0A5U6VMA4_SALER</name>
<dbReference type="RefSeq" id="WP_223611128.1">
    <property type="nucleotide sequence ID" value="NZ_CP101365.1"/>
</dbReference>
<reference evidence="6" key="2">
    <citation type="submission" date="2018-09" db="EMBL/GenBank/DDBJ databases">
        <authorList>
            <consortium name="PulseNet: The National Subtyping Network for Foodborne Disease Surveillance"/>
            <person name="Tarr C.L."/>
            <person name="Trees E."/>
            <person name="Katz L.S."/>
            <person name="Carleton-Romer H.A."/>
            <person name="Stroika S."/>
            <person name="Kucerova Z."/>
            <person name="Roache K.F."/>
            <person name="Sabol A.L."/>
            <person name="Besser J."/>
            <person name="Gerner-Smidt P."/>
        </authorList>
    </citation>
    <scope>NUCLEOTIDE SEQUENCE</scope>
    <source>
        <strain evidence="6">PNUSAS054764</strain>
    </source>
</reference>
<dbReference type="GO" id="GO:0008233">
    <property type="term" value="F:peptidase activity"/>
    <property type="evidence" value="ECO:0007669"/>
    <property type="project" value="UniProtKB-KW"/>
</dbReference>